<dbReference type="AlphaFoldDB" id="A0AAP6EK01"/>
<reference evidence="2 4" key="1">
    <citation type="journal article" date="2023" name="Microb. Genom.">
        <title>Mesoterricola silvestris gen. nov., sp. nov., Mesoterricola sediminis sp. nov., Geothrix oryzae sp. nov., Geothrix edaphica sp. nov., Geothrix rubra sp. nov., and Geothrix limicola sp. nov., six novel members of Acidobacteriota isolated from soils.</title>
        <authorList>
            <person name="Weisberg A.J."/>
            <person name="Pearce E."/>
            <person name="Kramer C.G."/>
            <person name="Chang J.H."/>
            <person name="Clarke C.R."/>
        </authorList>
    </citation>
    <scope>NUCLEOTIDE SEQUENCE</scope>
    <source>
        <strain evidence="3 4">NB05-1H</strain>
        <strain evidence="2">NRRL_B-16521</strain>
    </source>
</reference>
<protein>
    <submittedName>
        <fullName evidence="2">ATP-grasp-modified RiPP</fullName>
    </submittedName>
</protein>
<feature type="compositionally biased region" description="Basic and acidic residues" evidence="1">
    <location>
        <begin position="12"/>
        <end position="22"/>
    </location>
</feature>
<organism evidence="2 5">
    <name type="scientific">Streptomyces acidiscabies</name>
    <dbReference type="NCBI Taxonomy" id="42234"/>
    <lineage>
        <taxon>Bacteria</taxon>
        <taxon>Bacillati</taxon>
        <taxon>Actinomycetota</taxon>
        <taxon>Actinomycetes</taxon>
        <taxon>Kitasatosporales</taxon>
        <taxon>Streptomycetaceae</taxon>
        <taxon>Streptomyces</taxon>
    </lineage>
</organism>
<evidence type="ECO:0000313" key="3">
    <source>
        <dbReference type="EMBL" id="MDX3016407.1"/>
    </source>
</evidence>
<evidence type="ECO:0000256" key="1">
    <source>
        <dbReference type="SAM" id="MobiDB-lite"/>
    </source>
</evidence>
<dbReference type="Proteomes" id="UP001272987">
    <property type="component" value="Unassembled WGS sequence"/>
</dbReference>
<evidence type="ECO:0000313" key="5">
    <source>
        <dbReference type="Proteomes" id="UP001282288"/>
    </source>
</evidence>
<feature type="region of interest" description="Disordered" evidence="1">
    <location>
        <begin position="1"/>
        <end position="78"/>
    </location>
</feature>
<dbReference type="RefSeq" id="WP_010351699.1">
    <property type="nucleotide sequence ID" value="NZ_BCML01000130.1"/>
</dbReference>
<accession>A0AAP6EK01</accession>
<dbReference type="Proteomes" id="UP001282288">
    <property type="component" value="Unassembled WGS sequence"/>
</dbReference>
<comment type="caution">
    <text evidence="2">The sequence shown here is derived from an EMBL/GenBank/DDBJ whole genome shotgun (WGS) entry which is preliminary data.</text>
</comment>
<proteinExistence type="predicted"/>
<name>A0AAP6EK01_9ACTN</name>
<dbReference type="EMBL" id="JARAWC010000045">
    <property type="protein sequence ID" value="MDX2965762.1"/>
    <property type="molecule type" value="Genomic_DNA"/>
</dbReference>
<dbReference type="GeneID" id="69804534"/>
<evidence type="ECO:0000313" key="2">
    <source>
        <dbReference type="EMBL" id="MDX2965762.1"/>
    </source>
</evidence>
<gene>
    <name evidence="2" type="primary">tgmA</name>
    <name evidence="2" type="ORF">PV399_39530</name>
    <name evidence="3" type="ORF">PV666_00710</name>
</gene>
<sequence length="78" mass="8163">MAVAPKGLRPYAIKDARLHPRSDGAVLSAPVYDPETQTARFADGSPLTSMATSKKTNPDGDPKNPPPSDEGGDPGVFE</sequence>
<dbReference type="InterPro" id="IPR026496">
    <property type="entry name" value="GRASP_targ"/>
</dbReference>
<feature type="compositionally biased region" description="Polar residues" evidence="1">
    <location>
        <begin position="46"/>
        <end position="55"/>
    </location>
</feature>
<dbReference type="EMBL" id="JARAWP010000001">
    <property type="protein sequence ID" value="MDX3016407.1"/>
    <property type="molecule type" value="Genomic_DNA"/>
</dbReference>
<dbReference type="NCBIfam" id="TIGR04186">
    <property type="entry name" value="GRASP_targ"/>
    <property type="match status" value="1"/>
</dbReference>
<keyword evidence="4" id="KW-1185">Reference proteome</keyword>
<evidence type="ECO:0000313" key="4">
    <source>
        <dbReference type="Proteomes" id="UP001272987"/>
    </source>
</evidence>